<evidence type="ECO:0000256" key="6">
    <source>
        <dbReference type="ARBA" id="ARBA00023136"/>
    </source>
</evidence>
<keyword evidence="5" id="KW-1133">Transmembrane helix</keyword>
<keyword evidence="10" id="KW-1185">Reference proteome</keyword>
<dbReference type="EMBL" id="RSCD01000002">
    <property type="protein sequence ID" value="RSH94733.1"/>
    <property type="molecule type" value="Genomic_DNA"/>
</dbReference>
<dbReference type="Pfam" id="PF04577">
    <property type="entry name" value="Glyco_transf_61"/>
    <property type="match status" value="1"/>
</dbReference>
<dbReference type="OrthoDB" id="529273at2759"/>
<gene>
    <name evidence="9" type="ORF">EHS25_004538</name>
</gene>
<feature type="domain" description="Glycosyltransferase 61 catalytic" evidence="8">
    <location>
        <begin position="285"/>
        <end position="410"/>
    </location>
</feature>
<evidence type="ECO:0000256" key="1">
    <source>
        <dbReference type="ARBA" id="ARBA00004167"/>
    </source>
</evidence>
<organism evidence="9 10">
    <name type="scientific">Saitozyma podzolica</name>
    <dbReference type="NCBI Taxonomy" id="1890683"/>
    <lineage>
        <taxon>Eukaryota</taxon>
        <taxon>Fungi</taxon>
        <taxon>Dikarya</taxon>
        <taxon>Basidiomycota</taxon>
        <taxon>Agaricomycotina</taxon>
        <taxon>Tremellomycetes</taxon>
        <taxon>Tremellales</taxon>
        <taxon>Trimorphomycetaceae</taxon>
        <taxon>Saitozyma</taxon>
    </lineage>
</organism>
<dbReference type="InterPro" id="IPR049625">
    <property type="entry name" value="Glyco_transf_61_cat"/>
</dbReference>
<evidence type="ECO:0000256" key="2">
    <source>
        <dbReference type="ARBA" id="ARBA00022676"/>
    </source>
</evidence>
<dbReference type="STRING" id="1890683.A0A427YUB4"/>
<reference evidence="9 10" key="1">
    <citation type="submission" date="2018-11" db="EMBL/GenBank/DDBJ databases">
        <title>Genome sequence of Saitozyma podzolica DSM 27192.</title>
        <authorList>
            <person name="Aliyu H."/>
            <person name="Gorte O."/>
            <person name="Ochsenreither K."/>
        </authorList>
    </citation>
    <scope>NUCLEOTIDE SEQUENCE [LARGE SCALE GENOMIC DNA]</scope>
    <source>
        <strain evidence="9 10">DSM 27192</strain>
    </source>
</reference>
<dbReference type="Proteomes" id="UP000279259">
    <property type="component" value="Unassembled WGS sequence"/>
</dbReference>
<evidence type="ECO:0000256" key="5">
    <source>
        <dbReference type="ARBA" id="ARBA00022989"/>
    </source>
</evidence>
<comment type="caution">
    <text evidence="9">The sequence shown here is derived from an EMBL/GenBank/DDBJ whole genome shotgun (WGS) entry which is preliminary data.</text>
</comment>
<evidence type="ECO:0000256" key="7">
    <source>
        <dbReference type="ARBA" id="ARBA00023180"/>
    </source>
</evidence>
<proteinExistence type="predicted"/>
<evidence type="ECO:0000256" key="3">
    <source>
        <dbReference type="ARBA" id="ARBA00022679"/>
    </source>
</evidence>
<dbReference type="GO" id="GO:0035269">
    <property type="term" value="P:protein O-linked glycosylation via mannose"/>
    <property type="evidence" value="ECO:0007669"/>
    <property type="project" value="TreeGrafter"/>
</dbReference>
<dbReference type="PANTHER" id="PTHR20961:SF38">
    <property type="entry name" value="PROTEIN O-LINKED-MANNOSE BETA-1,4-N-ACETYLGLUCOSAMINYLTRANSFERASE 2"/>
    <property type="match status" value="1"/>
</dbReference>
<dbReference type="GO" id="GO:0005783">
    <property type="term" value="C:endoplasmic reticulum"/>
    <property type="evidence" value="ECO:0007669"/>
    <property type="project" value="TreeGrafter"/>
</dbReference>
<evidence type="ECO:0000259" key="8">
    <source>
        <dbReference type="Pfam" id="PF04577"/>
    </source>
</evidence>
<keyword evidence="3" id="KW-0808">Transferase</keyword>
<accession>A0A427YUB4</accession>
<evidence type="ECO:0000313" key="9">
    <source>
        <dbReference type="EMBL" id="RSH94733.1"/>
    </source>
</evidence>
<dbReference type="GO" id="GO:0097363">
    <property type="term" value="F:protein O-acetylglucosaminyltransferase activity"/>
    <property type="evidence" value="ECO:0007669"/>
    <property type="project" value="TreeGrafter"/>
</dbReference>
<name>A0A427YUB4_9TREE</name>
<evidence type="ECO:0000313" key="10">
    <source>
        <dbReference type="Proteomes" id="UP000279259"/>
    </source>
</evidence>
<dbReference type="AlphaFoldDB" id="A0A427YUB4"/>
<protein>
    <recommendedName>
        <fullName evidence="8">Glycosyltransferase 61 catalytic domain-containing protein</fullName>
    </recommendedName>
</protein>
<keyword evidence="6" id="KW-0472">Membrane</keyword>
<dbReference type="PANTHER" id="PTHR20961">
    <property type="entry name" value="GLYCOSYLTRANSFERASE"/>
    <property type="match status" value="1"/>
</dbReference>
<comment type="subcellular location">
    <subcellularLocation>
        <location evidence="1">Membrane</location>
        <topology evidence="1">Single-pass membrane protein</topology>
    </subcellularLocation>
</comment>
<sequence length="488" mass="54245">MNRRSSSPSLLPRPIRERIRFLVFCSITALVTFELARQGVYHDGTVLLAADLDDHGHCSSAMSRPSRIGGGTPGFHVFENLWYHDGAYHVFSDEQTEIQARDVVGGALDLHFRPASERPNIGTVNETYCFAGTTALYNDGSSPDSTPTLFEKYYHFAAENLLGTMAALATFDFPPQGPLGWWYRLTGDRSSTIPNPPDRLVMPWTNSWKDGYGINELVVNGVYRSRLRVKEDWEEIIRARSGPDSGSESGSPWIAFEKVVIVDREAFVQSSSSSSSSASSDGWNKLALPITSRAPSPYFWTPTRRAMMSYVAAPFFERALPGARLGPVPKVVYIDRQASKRRLRHEDHLGLMDTLLSLRDSGRIAFKHAKLEDLSHAEQVTMVSDADIIVGVHGNGLTHLLWMPHGGNVVEFFPPDSFTRDYEVPATALGHTYHAIRNDTIHPPEQWVVDEPSVESLRAGMDLPLDTDFVASFLGDLVDGMAIKTSYL</sequence>
<keyword evidence="7" id="KW-0325">Glycoprotein</keyword>
<keyword evidence="4" id="KW-0812">Transmembrane</keyword>
<keyword evidence="2" id="KW-0328">Glycosyltransferase</keyword>
<evidence type="ECO:0000256" key="4">
    <source>
        <dbReference type="ARBA" id="ARBA00022692"/>
    </source>
</evidence>
<dbReference type="GO" id="GO:0016020">
    <property type="term" value="C:membrane"/>
    <property type="evidence" value="ECO:0007669"/>
    <property type="project" value="UniProtKB-SubCell"/>
</dbReference>
<dbReference type="InterPro" id="IPR007657">
    <property type="entry name" value="Glycosyltransferase_61"/>
</dbReference>